<evidence type="ECO:0000313" key="3">
    <source>
        <dbReference type="Proteomes" id="UP001371456"/>
    </source>
</evidence>
<keyword evidence="3" id="KW-1185">Reference proteome</keyword>
<dbReference type="Pfam" id="PF03372">
    <property type="entry name" value="Exo_endo_phos"/>
    <property type="match status" value="1"/>
</dbReference>
<dbReference type="SUPFAM" id="SSF56219">
    <property type="entry name" value="DNase I-like"/>
    <property type="match status" value="1"/>
</dbReference>
<dbReference type="InterPro" id="IPR036691">
    <property type="entry name" value="Endo/exonu/phosph_ase_sf"/>
</dbReference>
<dbReference type="PANTHER" id="PTHR33710:SF79">
    <property type="entry name" value="OS06G0205337 PROTEIN"/>
    <property type="match status" value="1"/>
</dbReference>
<organism evidence="2 3">
    <name type="scientific">Solanum bulbocastanum</name>
    <name type="common">Wild potato</name>
    <dbReference type="NCBI Taxonomy" id="147425"/>
    <lineage>
        <taxon>Eukaryota</taxon>
        <taxon>Viridiplantae</taxon>
        <taxon>Streptophyta</taxon>
        <taxon>Embryophyta</taxon>
        <taxon>Tracheophyta</taxon>
        <taxon>Spermatophyta</taxon>
        <taxon>Magnoliopsida</taxon>
        <taxon>eudicotyledons</taxon>
        <taxon>Gunneridae</taxon>
        <taxon>Pentapetalae</taxon>
        <taxon>asterids</taxon>
        <taxon>lamiids</taxon>
        <taxon>Solanales</taxon>
        <taxon>Solanaceae</taxon>
        <taxon>Solanoideae</taxon>
        <taxon>Solaneae</taxon>
        <taxon>Solanum</taxon>
    </lineage>
</organism>
<dbReference type="GO" id="GO:0003824">
    <property type="term" value="F:catalytic activity"/>
    <property type="evidence" value="ECO:0007669"/>
    <property type="project" value="InterPro"/>
</dbReference>
<dbReference type="InterPro" id="IPR005135">
    <property type="entry name" value="Endo/exonuclease/phosphatase"/>
</dbReference>
<comment type="caution">
    <text evidence="2">The sequence shown here is derived from an EMBL/GenBank/DDBJ whole genome shotgun (WGS) entry which is preliminary data.</text>
</comment>
<evidence type="ECO:0000259" key="1">
    <source>
        <dbReference type="Pfam" id="PF03372"/>
    </source>
</evidence>
<dbReference type="Gene3D" id="3.60.10.10">
    <property type="entry name" value="Endonuclease/exonuclease/phosphatase"/>
    <property type="match status" value="1"/>
</dbReference>
<dbReference type="Proteomes" id="UP001371456">
    <property type="component" value="Unassembled WGS sequence"/>
</dbReference>
<name>A0AAN8U3J2_SOLBU</name>
<reference evidence="2 3" key="1">
    <citation type="submission" date="2024-02" db="EMBL/GenBank/DDBJ databases">
        <title>de novo genome assembly of Solanum bulbocastanum strain 11H21.</title>
        <authorList>
            <person name="Hosaka A.J."/>
        </authorList>
    </citation>
    <scope>NUCLEOTIDE SEQUENCE [LARGE SCALE GENOMIC DNA]</scope>
    <source>
        <tissue evidence="2">Young leaves</tissue>
    </source>
</reference>
<dbReference type="AlphaFoldDB" id="A0AAN8U3J2"/>
<sequence>MASLSTMRAMVWNCRGLGGSLTVPFFKETMHLHSPDIIFLSETKNKDIIVKRVQRQLNMHYATIVDPVGLSGGLTLFWNDKVQVCQSHTSHFYIETLVHDLSTDSKYWCIFVYLSTDRVIRRAQLTELTLKSANWGPLWISVGDFNDIMDNSKKVGGRSREIASFKDFKNFLWNLGAVDLGFKGKPWTWWCFRKNDGIIQERLDRAIVSPGWRLEFPLAQIIHLNTEASDHSALLLNTDPKPIRKKGRFYFDKRWSEKDVVNNLVTRSWQEQVDGFEQSKVSFKLKKCRTSLMSWLRRGEGNSKQRIVGIKNQIDKFKNDPDHFDLPKLRLLRKELGEAYKEEEAYWKQKSRALWLQEGDTKTPFLT</sequence>
<accession>A0AAN8U3J2</accession>
<dbReference type="EMBL" id="JBANQN010000002">
    <property type="protein sequence ID" value="KAK6796396.1"/>
    <property type="molecule type" value="Genomic_DNA"/>
</dbReference>
<dbReference type="PANTHER" id="PTHR33710">
    <property type="entry name" value="BNAC02G09200D PROTEIN"/>
    <property type="match status" value="1"/>
</dbReference>
<evidence type="ECO:0000313" key="2">
    <source>
        <dbReference type="EMBL" id="KAK6796396.1"/>
    </source>
</evidence>
<proteinExistence type="predicted"/>
<feature type="domain" description="Endonuclease/exonuclease/phosphatase" evidence="1">
    <location>
        <begin position="10"/>
        <end position="231"/>
    </location>
</feature>
<gene>
    <name evidence="2" type="ORF">RDI58_004097</name>
</gene>
<protein>
    <recommendedName>
        <fullName evidence="1">Endonuclease/exonuclease/phosphatase domain-containing protein</fullName>
    </recommendedName>
</protein>